<proteinExistence type="predicted"/>
<protein>
    <recommendedName>
        <fullName evidence="2">DDB1- and CUL4-associated factor 15 WD40 repeat-containing domain-containing protein</fullName>
    </recommendedName>
</protein>
<comment type="caution">
    <text evidence="3">The sequence shown here is derived from an EMBL/GenBank/DDBJ whole genome shotgun (WGS) entry which is preliminary data.</text>
</comment>
<dbReference type="GO" id="GO:0016567">
    <property type="term" value="P:protein ubiquitination"/>
    <property type="evidence" value="ECO:0007669"/>
    <property type="project" value="InterPro"/>
</dbReference>
<dbReference type="EMBL" id="JAODUO010000583">
    <property type="protein sequence ID" value="KAK2177709.1"/>
    <property type="molecule type" value="Genomic_DNA"/>
</dbReference>
<dbReference type="InterPro" id="IPR038914">
    <property type="entry name" value="DCAF15"/>
</dbReference>
<gene>
    <name evidence="3" type="ORF">NP493_583g02001</name>
</gene>
<dbReference type="InterPro" id="IPR047319">
    <property type="entry name" value="DCAF15_C"/>
</dbReference>
<feature type="domain" description="DDB1- and CUL4-associated factor 15 WD40 repeat-containing" evidence="2">
    <location>
        <begin position="52"/>
        <end position="257"/>
    </location>
</feature>
<organism evidence="3 4">
    <name type="scientific">Ridgeia piscesae</name>
    <name type="common">Tubeworm</name>
    <dbReference type="NCBI Taxonomy" id="27915"/>
    <lineage>
        <taxon>Eukaryota</taxon>
        <taxon>Metazoa</taxon>
        <taxon>Spiralia</taxon>
        <taxon>Lophotrochozoa</taxon>
        <taxon>Annelida</taxon>
        <taxon>Polychaeta</taxon>
        <taxon>Sedentaria</taxon>
        <taxon>Canalipalpata</taxon>
        <taxon>Sabellida</taxon>
        <taxon>Siboglinidae</taxon>
        <taxon>Ridgeia</taxon>
    </lineage>
</organism>
<reference evidence="3" key="1">
    <citation type="journal article" date="2023" name="Mol. Biol. Evol.">
        <title>Third-Generation Sequencing Reveals the Adaptive Role of the Epigenome in Three Deep-Sea Polychaetes.</title>
        <authorList>
            <person name="Perez M."/>
            <person name="Aroh O."/>
            <person name="Sun Y."/>
            <person name="Lan Y."/>
            <person name="Juniper S.K."/>
            <person name="Young C.R."/>
            <person name="Angers B."/>
            <person name="Qian P.Y."/>
        </authorList>
    </citation>
    <scope>NUCLEOTIDE SEQUENCE</scope>
    <source>
        <strain evidence="3">R07B-5</strain>
    </source>
</reference>
<feature type="region of interest" description="Disordered" evidence="1">
    <location>
        <begin position="282"/>
        <end position="305"/>
    </location>
</feature>
<dbReference type="PANTHER" id="PTHR28541:SF1">
    <property type="entry name" value="DDB1- AND CUL4-ASSOCIATED FACTOR 15"/>
    <property type="match status" value="1"/>
</dbReference>
<dbReference type="CDD" id="cd20913">
    <property type="entry name" value="DCAF15-CTD"/>
    <property type="match status" value="1"/>
</dbReference>
<feature type="compositionally biased region" description="Low complexity" evidence="1">
    <location>
        <begin position="282"/>
        <end position="295"/>
    </location>
</feature>
<evidence type="ECO:0000313" key="3">
    <source>
        <dbReference type="EMBL" id="KAK2177709.1"/>
    </source>
</evidence>
<feature type="region of interest" description="Disordered" evidence="1">
    <location>
        <begin position="363"/>
        <end position="383"/>
    </location>
</feature>
<dbReference type="CDD" id="cd20917">
    <property type="entry name" value="DCAF15-NTD"/>
    <property type="match status" value="1"/>
</dbReference>
<keyword evidence="4" id="KW-1185">Reference proteome</keyword>
<name>A0AAD9KU44_RIDPI</name>
<evidence type="ECO:0000313" key="4">
    <source>
        <dbReference type="Proteomes" id="UP001209878"/>
    </source>
</evidence>
<accession>A0AAD9KU44</accession>
<evidence type="ECO:0000256" key="1">
    <source>
        <dbReference type="SAM" id="MobiDB-lite"/>
    </source>
</evidence>
<evidence type="ECO:0000259" key="2">
    <source>
        <dbReference type="Pfam" id="PF14939"/>
    </source>
</evidence>
<dbReference type="Proteomes" id="UP001209878">
    <property type="component" value="Unassembled WGS sequence"/>
</dbReference>
<dbReference type="GO" id="GO:0080008">
    <property type="term" value="C:Cul4-RING E3 ubiquitin ligase complex"/>
    <property type="evidence" value="ECO:0007669"/>
    <property type="project" value="TreeGrafter"/>
</dbReference>
<dbReference type="AlphaFoldDB" id="A0AAD9KU44"/>
<sequence>MAEKSGGLPRCLNTKVPFTGRKAACLPKNPLSRLQYREFGGLHRLHKQSVRSQIFLKLPGRLGFSLNCLVDESILYDGSVFLGFTKNGQFVLSYTLNVEADEHTAYPIYAYRLQWWHFVPYKKLRKVAQVKLFGEEDIQQELFLSMCEWPTDDTRVLIHGYCAAQHNEEKRQCFVTITAVPPVGPCEDCSQMAILQAQTASYGGSYDVAVRCLNHGFTVHSKYELAPPYPVFAPKVFLKLDGVVILNTGDSLIALSSNIEDNHGGFGFALYSPRVGCGSSSISTADASDDVTSSDMHSEPLPLEELDNNPDVILGHWIASPTCSNMHMARTASAGTTTPVLPRYSAAGVRERRPSFGKENVLTNNNKQLNSPSMTDAASASGSAKHNRALDVYNFEGSTPKKEDESSDYFECANIAPSGSVRATLSFHEGARMHVTSEEICLFQNESMDSQPLDALDKAGLFEKPTPVLRMQPRDLSSSANFTGNPSKPFTNLSLITGDTFGLGKALCISPGYGKMEQCGSSTCSSCVSSPIILQSDSQCFTYSVRRFMESYGPPRPDSPIDIEDDLNLAYHSVLPIEVHGTNYSPMRLQTKQFPTPHTPCVVVKQLTLDIEHYLGESVRTTAEWGHRYIAFTDYDVQIVEVCPDTSEVIALVYVLIRARPPKDKHVHGMRSMPKLYESGFKLVWNLKTGMYTTLDIEDLVEVNQAELLRKQWHPGRRIFEALQRRFAVPQAYSQSVHVLTNEPVFRGNTHCQQTHK</sequence>
<dbReference type="Pfam" id="PF14939">
    <property type="entry name" value="DCAF15_WD40"/>
    <property type="match status" value="1"/>
</dbReference>
<dbReference type="PANTHER" id="PTHR28541">
    <property type="entry name" value="DDB1- AND CUL4-ASSOCIATED FACTOR 15"/>
    <property type="match status" value="1"/>
</dbReference>
<dbReference type="InterPro" id="IPR032734">
    <property type="entry name" value="DCAF15_WD40"/>
</dbReference>